<gene>
    <name evidence="2" type="ORF">L873DRAFT_762856</name>
</gene>
<proteinExistence type="predicted"/>
<protein>
    <submittedName>
        <fullName evidence="2">Uncharacterized protein</fullName>
    </submittedName>
</protein>
<feature type="region of interest" description="Disordered" evidence="1">
    <location>
        <begin position="33"/>
        <end position="52"/>
    </location>
</feature>
<sequence length="93" mass="10909">MAKPNNKTQNHRCRMATGIGCERNTTIKPNTRCLTTSNMKTQPANHNRMSYRQSNNPFIGPWNFLRLPEKVISRWIVLRWRETSNSLFFPLST</sequence>
<dbReference type="EMBL" id="ML120378">
    <property type="protein sequence ID" value="RPB00701.1"/>
    <property type="molecule type" value="Genomic_DNA"/>
</dbReference>
<organism evidence="2 3">
    <name type="scientific">Choiromyces venosus 120613-1</name>
    <dbReference type="NCBI Taxonomy" id="1336337"/>
    <lineage>
        <taxon>Eukaryota</taxon>
        <taxon>Fungi</taxon>
        <taxon>Dikarya</taxon>
        <taxon>Ascomycota</taxon>
        <taxon>Pezizomycotina</taxon>
        <taxon>Pezizomycetes</taxon>
        <taxon>Pezizales</taxon>
        <taxon>Tuberaceae</taxon>
        <taxon>Choiromyces</taxon>
    </lineage>
</organism>
<keyword evidence="3" id="KW-1185">Reference proteome</keyword>
<evidence type="ECO:0000313" key="3">
    <source>
        <dbReference type="Proteomes" id="UP000276215"/>
    </source>
</evidence>
<reference evidence="2 3" key="1">
    <citation type="journal article" date="2018" name="Nat. Ecol. Evol.">
        <title>Pezizomycetes genomes reveal the molecular basis of ectomycorrhizal truffle lifestyle.</title>
        <authorList>
            <person name="Murat C."/>
            <person name="Payen T."/>
            <person name="Noel B."/>
            <person name="Kuo A."/>
            <person name="Morin E."/>
            <person name="Chen J."/>
            <person name="Kohler A."/>
            <person name="Krizsan K."/>
            <person name="Balestrini R."/>
            <person name="Da Silva C."/>
            <person name="Montanini B."/>
            <person name="Hainaut M."/>
            <person name="Levati E."/>
            <person name="Barry K.W."/>
            <person name="Belfiori B."/>
            <person name="Cichocki N."/>
            <person name="Clum A."/>
            <person name="Dockter R.B."/>
            <person name="Fauchery L."/>
            <person name="Guy J."/>
            <person name="Iotti M."/>
            <person name="Le Tacon F."/>
            <person name="Lindquist E.A."/>
            <person name="Lipzen A."/>
            <person name="Malagnac F."/>
            <person name="Mello A."/>
            <person name="Molinier V."/>
            <person name="Miyauchi S."/>
            <person name="Poulain J."/>
            <person name="Riccioni C."/>
            <person name="Rubini A."/>
            <person name="Sitrit Y."/>
            <person name="Splivallo R."/>
            <person name="Traeger S."/>
            <person name="Wang M."/>
            <person name="Zifcakova L."/>
            <person name="Wipf D."/>
            <person name="Zambonelli A."/>
            <person name="Paolocci F."/>
            <person name="Nowrousian M."/>
            <person name="Ottonello S."/>
            <person name="Baldrian P."/>
            <person name="Spatafora J.W."/>
            <person name="Henrissat B."/>
            <person name="Nagy L.G."/>
            <person name="Aury J.M."/>
            <person name="Wincker P."/>
            <person name="Grigoriev I.V."/>
            <person name="Bonfante P."/>
            <person name="Martin F.M."/>
        </authorList>
    </citation>
    <scope>NUCLEOTIDE SEQUENCE [LARGE SCALE GENOMIC DNA]</scope>
    <source>
        <strain evidence="2 3">120613-1</strain>
    </source>
</reference>
<evidence type="ECO:0000313" key="2">
    <source>
        <dbReference type="EMBL" id="RPB00701.1"/>
    </source>
</evidence>
<dbReference type="AlphaFoldDB" id="A0A3N4JX50"/>
<name>A0A3N4JX50_9PEZI</name>
<evidence type="ECO:0000256" key="1">
    <source>
        <dbReference type="SAM" id="MobiDB-lite"/>
    </source>
</evidence>
<dbReference type="Proteomes" id="UP000276215">
    <property type="component" value="Unassembled WGS sequence"/>
</dbReference>
<accession>A0A3N4JX50</accession>